<evidence type="ECO:0000313" key="1">
    <source>
        <dbReference type="EMBL" id="MCF1716799.1"/>
    </source>
</evidence>
<dbReference type="SUPFAM" id="SSF88946">
    <property type="entry name" value="Sigma2 domain of RNA polymerase sigma factors"/>
    <property type="match status" value="1"/>
</dbReference>
<organism evidence="1 2">
    <name type="scientific">Flavihumibacter fluminis</name>
    <dbReference type="NCBI Taxonomy" id="2909236"/>
    <lineage>
        <taxon>Bacteria</taxon>
        <taxon>Pseudomonadati</taxon>
        <taxon>Bacteroidota</taxon>
        <taxon>Chitinophagia</taxon>
        <taxon>Chitinophagales</taxon>
        <taxon>Chitinophagaceae</taxon>
        <taxon>Flavihumibacter</taxon>
    </lineage>
</organism>
<sequence length="173" mass="20423">MNRIEALKQGDPSITRMEYETNREGFYAFMRKLGAAEDSLPDRYQDAFIILLENIRKGRLDQLEARLSTYLFAIGKYSYFNSKKQQDWIPLDENSEVRLSWEPYANSLPEGFTEKLEQQFRLLGRKCQEILKAFYYTGLKLDEIVSSMGYENKETVKSQKSRCLQQLKKQMRS</sequence>
<dbReference type="InterPro" id="IPR036388">
    <property type="entry name" value="WH-like_DNA-bd_sf"/>
</dbReference>
<comment type="caution">
    <text evidence="1">The sequence shown here is derived from an EMBL/GenBank/DDBJ whole genome shotgun (WGS) entry which is preliminary data.</text>
</comment>
<dbReference type="Gene3D" id="1.10.10.10">
    <property type="entry name" value="Winged helix-like DNA-binding domain superfamily/Winged helix DNA-binding domain"/>
    <property type="match status" value="1"/>
</dbReference>
<dbReference type="InterPro" id="IPR013325">
    <property type="entry name" value="RNA_pol_sigma_r2"/>
</dbReference>
<proteinExistence type="predicted"/>
<dbReference type="Proteomes" id="UP001200145">
    <property type="component" value="Unassembled WGS sequence"/>
</dbReference>
<protein>
    <submittedName>
        <fullName evidence="1">Sigma-70 family RNA polymerase sigma factor</fullName>
    </submittedName>
</protein>
<name>A0ABS9BPP7_9BACT</name>
<accession>A0ABS9BPP7</accession>
<dbReference type="InterPro" id="IPR013324">
    <property type="entry name" value="RNA_pol_sigma_r3/r4-like"/>
</dbReference>
<dbReference type="EMBL" id="JAKEVY010000006">
    <property type="protein sequence ID" value="MCF1716799.1"/>
    <property type="molecule type" value="Genomic_DNA"/>
</dbReference>
<keyword evidence="2" id="KW-1185">Reference proteome</keyword>
<dbReference type="Gene3D" id="1.10.1740.10">
    <property type="match status" value="1"/>
</dbReference>
<evidence type="ECO:0000313" key="2">
    <source>
        <dbReference type="Proteomes" id="UP001200145"/>
    </source>
</evidence>
<dbReference type="RefSeq" id="WP_234868278.1">
    <property type="nucleotide sequence ID" value="NZ_JAKEVY010000006.1"/>
</dbReference>
<dbReference type="SUPFAM" id="SSF88659">
    <property type="entry name" value="Sigma3 and sigma4 domains of RNA polymerase sigma factors"/>
    <property type="match status" value="1"/>
</dbReference>
<gene>
    <name evidence="1" type="ORF">L0U88_19310</name>
</gene>
<reference evidence="1 2" key="1">
    <citation type="submission" date="2022-01" db="EMBL/GenBank/DDBJ databases">
        <title>Flavihumibacter sp. nov., isolated from sediment of a river.</title>
        <authorList>
            <person name="Liu H."/>
        </authorList>
    </citation>
    <scope>NUCLEOTIDE SEQUENCE [LARGE SCALE GENOMIC DNA]</scope>
    <source>
        <strain evidence="1 2">RY-1</strain>
    </source>
</reference>